<evidence type="ECO:0000313" key="5">
    <source>
        <dbReference type="Proteomes" id="UP001552521"/>
    </source>
</evidence>
<feature type="transmembrane region" description="Helical" evidence="3">
    <location>
        <begin position="20"/>
        <end position="38"/>
    </location>
</feature>
<dbReference type="Gene3D" id="2.40.260.10">
    <property type="entry name" value="Sortase"/>
    <property type="match status" value="1"/>
</dbReference>
<organism evidence="4 5">
    <name type="scientific">Streptomyces kurssanovii</name>
    <dbReference type="NCBI Taxonomy" id="67312"/>
    <lineage>
        <taxon>Bacteria</taxon>
        <taxon>Bacillati</taxon>
        <taxon>Actinomycetota</taxon>
        <taxon>Actinomycetes</taxon>
        <taxon>Kitasatosporales</taxon>
        <taxon>Streptomycetaceae</taxon>
        <taxon>Streptomyces</taxon>
    </lineage>
</organism>
<sequence>MALQQNPKEPAAKRPRGRSLLWPVAAAALGILLIFNSVGTTEDADPAAAPLISVSAAPGSAPSTGPSAAPSPSASTRPGLPRSEPTRLKILPIAVDAPFMPLSIGASGQLDAPPPDDSNLVGWFREGVTPGEPGAAIVAGHLDTKTGPGVFMNLGSLKPGSLVDVVREDGTTVTFSVDEIESFSKSDFPDDRVYADTPDPQLRLITCGGEYDKKAKDYKENVVVFAHMVSSKKA</sequence>
<evidence type="ECO:0000256" key="1">
    <source>
        <dbReference type="ARBA" id="ARBA00022801"/>
    </source>
</evidence>
<dbReference type="RefSeq" id="WP_364601612.1">
    <property type="nucleotide sequence ID" value="NZ_JBFAQK010000104.1"/>
</dbReference>
<keyword evidence="3" id="KW-1133">Transmembrane helix</keyword>
<keyword evidence="3" id="KW-0472">Membrane</keyword>
<dbReference type="EMBL" id="JBFAQK010000104">
    <property type="protein sequence ID" value="MEV4685811.1"/>
    <property type="molecule type" value="Genomic_DNA"/>
</dbReference>
<dbReference type="InterPro" id="IPR005754">
    <property type="entry name" value="Sortase"/>
</dbReference>
<dbReference type="Proteomes" id="UP001552521">
    <property type="component" value="Unassembled WGS sequence"/>
</dbReference>
<name>A0ABV3I565_9ACTN</name>
<keyword evidence="3" id="KW-0812">Transmembrane</keyword>
<feature type="region of interest" description="Disordered" evidence="2">
    <location>
        <begin position="56"/>
        <end position="85"/>
    </location>
</feature>
<dbReference type="InterPro" id="IPR042001">
    <property type="entry name" value="Sortase_F"/>
</dbReference>
<dbReference type="CDD" id="cd05829">
    <property type="entry name" value="Sortase_F"/>
    <property type="match status" value="1"/>
</dbReference>
<comment type="caution">
    <text evidence="4">The sequence shown here is derived from an EMBL/GenBank/DDBJ whole genome shotgun (WGS) entry which is preliminary data.</text>
</comment>
<dbReference type="InterPro" id="IPR023365">
    <property type="entry name" value="Sortase_dom-sf"/>
</dbReference>
<evidence type="ECO:0000313" key="4">
    <source>
        <dbReference type="EMBL" id="MEV4685811.1"/>
    </source>
</evidence>
<proteinExistence type="predicted"/>
<dbReference type="NCBIfam" id="NF033748">
    <property type="entry name" value="class_F_sortase"/>
    <property type="match status" value="1"/>
</dbReference>
<reference evidence="4 5" key="1">
    <citation type="submission" date="2024-06" db="EMBL/GenBank/DDBJ databases">
        <title>The Natural Products Discovery Center: Release of the First 8490 Sequenced Strains for Exploring Actinobacteria Biosynthetic Diversity.</title>
        <authorList>
            <person name="Kalkreuter E."/>
            <person name="Kautsar S.A."/>
            <person name="Yang D."/>
            <person name="Bader C.D."/>
            <person name="Teijaro C.N."/>
            <person name="Fluegel L."/>
            <person name="Davis C.M."/>
            <person name="Simpson J.R."/>
            <person name="Lauterbach L."/>
            <person name="Steele A.D."/>
            <person name="Gui C."/>
            <person name="Meng S."/>
            <person name="Li G."/>
            <person name="Viehrig K."/>
            <person name="Ye F."/>
            <person name="Su P."/>
            <person name="Kiefer A.F."/>
            <person name="Nichols A."/>
            <person name="Cepeda A.J."/>
            <person name="Yan W."/>
            <person name="Fan B."/>
            <person name="Jiang Y."/>
            <person name="Adhikari A."/>
            <person name="Zheng C.-J."/>
            <person name="Schuster L."/>
            <person name="Cowan T.M."/>
            <person name="Smanski M.J."/>
            <person name="Chevrette M.G."/>
            <person name="De Carvalho L.P.S."/>
            <person name="Shen B."/>
        </authorList>
    </citation>
    <scope>NUCLEOTIDE SEQUENCE [LARGE SCALE GENOMIC DNA]</scope>
    <source>
        <strain evidence="4 5">NPDC049344</strain>
    </source>
</reference>
<protein>
    <submittedName>
        <fullName evidence="4">Class F sortase</fullName>
    </submittedName>
</protein>
<feature type="compositionally biased region" description="Low complexity" evidence="2">
    <location>
        <begin position="56"/>
        <end position="76"/>
    </location>
</feature>
<accession>A0ABV3I565</accession>
<evidence type="ECO:0000256" key="2">
    <source>
        <dbReference type="SAM" id="MobiDB-lite"/>
    </source>
</evidence>
<evidence type="ECO:0000256" key="3">
    <source>
        <dbReference type="SAM" id="Phobius"/>
    </source>
</evidence>
<dbReference type="SUPFAM" id="SSF63817">
    <property type="entry name" value="Sortase"/>
    <property type="match status" value="1"/>
</dbReference>
<gene>
    <name evidence="4" type="ORF">AB0K36_34145</name>
</gene>
<keyword evidence="1" id="KW-0378">Hydrolase</keyword>
<dbReference type="Pfam" id="PF04203">
    <property type="entry name" value="Sortase"/>
    <property type="match status" value="1"/>
</dbReference>
<keyword evidence="5" id="KW-1185">Reference proteome</keyword>